<reference evidence="1 2" key="1">
    <citation type="submission" date="2016-11" db="EMBL/GenBank/DDBJ databases">
        <title>The macronuclear genome of Stentor coeruleus: a giant cell with tiny introns.</title>
        <authorList>
            <person name="Slabodnick M."/>
            <person name="Ruby J.G."/>
            <person name="Reiff S.B."/>
            <person name="Swart E.C."/>
            <person name="Gosai S."/>
            <person name="Prabakaran S."/>
            <person name="Witkowska E."/>
            <person name="Larue G.E."/>
            <person name="Fisher S."/>
            <person name="Freeman R.M."/>
            <person name="Gunawardena J."/>
            <person name="Chu W."/>
            <person name="Stover N.A."/>
            <person name="Gregory B.D."/>
            <person name="Nowacki M."/>
            <person name="Derisi J."/>
            <person name="Roy S.W."/>
            <person name="Marshall W.F."/>
            <person name="Sood P."/>
        </authorList>
    </citation>
    <scope>NUCLEOTIDE SEQUENCE [LARGE SCALE GENOMIC DNA]</scope>
    <source>
        <strain evidence="1">WM001</strain>
    </source>
</reference>
<protein>
    <submittedName>
        <fullName evidence="1">Uncharacterized protein</fullName>
    </submittedName>
</protein>
<keyword evidence="2" id="KW-1185">Reference proteome</keyword>
<dbReference type="Proteomes" id="UP000187209">
    <property type="component" value="Unassembled WGS sequence"/>
</dbReference>
<evidence type="ECO:0000313" key="2">
    <source>
        <dbReference type="Proteomes" id="UP000187209"/>
    </source>
</evidence>
<evidence type="ECO:0000313" key="1">
    <source>
        <dbReference type="EMBL" id="OMJ88572.1"/>
    </source>
</evidence>
<sequence>MLKNTVYGLMELKGICSSKDMQKMLYEGVTKGRESVVDVKSDLRKKRIEYPPDVEEKKEERFVSQIISEEISLPKSLRLSEKGLRSDLASIPKLLIGKNRSKKHNK</sequence>
<organism evidence="1 2">
    <name type="scientific">Stentor coeruleus</name>
    <dbReference type="NCBI Taxonomy" id="5963"/>
    <lineage>
        <taxon>Eukaryota</taxon>
        <taxon>Sar</taxon>
        <taxon>Alveolata</taxon>
        <taxon>Ciliophora</taxon>
        <taxon>Postciliodesmatophora</taxon>
        <taxon>Heterotrichea</taxon>
        <taxon>Heterotrichida</taxon>
        <taxon>Stentoridae</taxon>
        <taxon>Stentor</taxon>
    </lineage>
</organism>
<accession>A0A1R2CHR8</accession>
<dbReference type="AlphaFoldDB" id="A0A1R2CHR8"/>
<comment type="caution">
    <text evidence="1">The sequence shown here is derived from an EMBL/GenBank/DDBJ whole genome shotgun (WGS) entry which is preliminary data.</text>
</comment>
<proteinExistence type="predicted"/>
<dbReference type="EMBL" id="MPUH01000147">
    <property type="protein sequence ID" value="OMJ88572.1"/>
    <property type="molecule type" value="Genomic_DNA"/>
</dbReference>
<name>A0A1R2CHR8_9CILI</name>
<gene>
    <name evidence="1" type="ORF">SteCoe_9433</name>
</gene>